<evidence type="ECO:0000313" key="1">
    <source>
        <dbReference type="EMBL" id="GAA0735429.1"/>
    </source>
</evidence>
<name>A0ABN1JBY2_9CLOT</name>
<proteinExistence type="predicted"/>
<sequence length="104" mass="11903">MSINSNIRKLKLEINKPIISESGARKDKWVYEGNSILISIYEVDNRINTSSVRYNESTHIGLTSSNNVNSYNCRLIDENTIYQIKGMITHGRLNQLFLKVIKNG</sequence>
<comment type="caution">
    <text evidence="1">The sequence shown here is derived from an EMBL/GenBank/DDBJ whole genome shotgun (WGS) entry which is preliminary data.</text>
</comment>
<accession>A0ABN1JBY2</accession>
<dbReference type="RefSeq" id="WP_343759308.1">
    <property type="nucleotide sequence ID" value="NZ_BAAACG010000006.1"/>
</dbReference>
<protein>
    <recommendedName>
        <fullName evidence="3">Phage head-tail joining protein</fullName>
    </recommendedName>
</protein>
<keyword evidence="2" id="KW-1185">Reference proteome</keyword>
<organism evidence="1 2">
    <name type="scientific">Clostridium oceanicum</name>
    <dbReference type="NCBI Taxonomy" id="1543"/>
    <lineage>
        <taxon>Bacteria</taxon>
        <taxon>Bacillati</taxon>
        <taxon>Bacillota</taxon>
        <taxon>Clostridia</taxon>
        <taxon>Eubacteriales</taxon>
        <taxon>Clostridiaceae</taxon>
        <taxon>Clostridium</taxon>
    </lineage>
</organism>
<evidence type="ECO:0000313" key="2">
    <source>
        <dbReference type="Proteomes" id="UP001501510"/>
    </source>
</evidence>
<gene>
    <name evidence="1" type="ORF">GCM10008906_09140</name>
</gene>
<dbReference type="EMBL" id="BAAACG010000006">
    <property type="protein sequence ID" value="GAA0735429.1"/>
    <property type="molecule type" value="Genomic_DNA"/>
</dbReference>
<dbReference type="Proteomes" id="UP001501510">
    <property type="component" value="Unassembled WGS sequence"/>
</dbReference>
<evidence type="ECO:0008006" key="3">
    <source>
        <dbReference type="Google" id="ProtNLM"/>
    </source>
</evidence>
<reference evidence="1 2" key="1">
    <citation type="journal article" date="2019" name="Int. J. Syst. Evol. Microbiol.">
        <title>The Global Catalogue of Microorganisms (GCM) 10K type strain sequencing project: providing services to taxonomists for standard genome sequencing and annotation.</title>
        <authorList>
            <consortium name="The Broad Institute Genomics Platform"/>
            <consortium name="The Broad Institute Genome Sequencing Center for Infectious Disease"/>
            <person name="Wu L."/>
            <person name="Ma J."/>
        </authorList>
    </citation>
    <scope>NUCLEOTIDE SEQUENCE [LARGE SCALE GENOMIC DNA]</scope>
    <source>
        <strain evidence="1 2">JCM 1407</strain>
    </source>
</reference>